<evidence type="ECO:0000313" key="2">
    <source>
        <dbReference type="EMBL" id="OWZ15924.1"/>
    </source>
</evidence>
<protein>
    <submittedName>
        <fullName evidence="2">Uncharacterized protein</fullName>
    </submittedName>
</protein>
<accession>A0A225WEW5</accession>
<gene>
    <name evidence="2" type="ORF">PHMEG_00010347</name>
</gene>
<evidence type="ECO:0000256" key="1">
    <source>
        <dbReference type="SAM" id="MobiDB-lite"/>
    </source>
</evidence>
<feature type="region of interest" description="Disordered" evidence="1">
    <location>
        <begin position="92"/>
        <end position="127"/>
    </location>
</feature>
<sequence>MDFKFATKWVSEKAFYTSVEEILRLREVNREPTSPWHPLGRRFIMVQKRKQSTRETEPPKPHSLTIRTMRVRIRLTSSRRWSWTRLNEPTLLPRTTSRAKGLSKVKRSPSLSPSSPRESKTGNKSDRLVTLRATVRPRNPSLESLPAQVPGSYEIWWRSSWVQNAYSLHCHIPSSGQG</sequence>
<evidence type="ECO:0000313" key="3">
    <source>
        <dbReference type="Proteomes" id="UP000198211"/>
    </source>
</evidence>
<dbReference type="EMBL" id="NBNE01001027">
    <property type="protein sequence ID" value="OWZ15924.1"/>
    <property type="molecule type" value="Genomic_DNA"/>
</dbReference>
<proteinExistence type="predicted"/>
<name>A0A225WEW5_9STRA</name>
<feature type="compositionally biased region" description="Basic and acidic residues" evidence="1">
    <location>
        <begin position="117"/>
        <end position="127"/>
    </location>
</feature>
<keyword evidence="3" id="KW-1185">Reference proteome</keyword>
<comment type="caution">
    <text evidence="2">The sequence shown here is derived from an EMBL/GenBank/DDBJ whole genome shotgun (WGS) entry which is preliminary data.</text>
</comment>
<dbReference type="AlphaFoldDB" id="A0A225WEW5"/>
<dbReference type="Proteomes" id="UP000198211">
    <property type="component" value="Unassembled WGS sequence"/>
</dbReference>
<organism evidence="2 3">
    <name type="scientific">Phytophthora megakarya</name>
    <dbReference type="NCBI Taxonomy" id="4795"/>
    <lineage>
        <taxon>Eukaryota</taxon>
        <taxon>Sar</taxon>
        <taxon>Stramenopiles</taxon>
        <taxon>Oomycota</taxon>
        <taxon>Peronosporomycetes</taxon>
        <taxon>Peronosporales</taxon>
        <taxon>Peronosporaceae</taxon>
        <taxon>Phytophthora</taxon>
    </lineage>
</organism>
<reference evidence="3" key="1">
    <citation type="submission" date="2017-03" db="EMBL/GenBank/DDBJ databases">
        <title>Phytopthora megakarya and P. palmivora, two closely related causual agents of cacao black pod achieved similar genome size and gene model numbers by different mechanisms.</title>
        <authorList>
            <person name="Ali S."/>
            <person name="Shao J."/>
            <person name="Larry D.J."/>
            <person name="Kronmiller B."/>
            <person name="Shen D."/>
            <person name="Strem M.D."/>
            <person name="Melnick R.L."/>
            <person name="Guiltinan M.J."/>
            <person name="Tyler B.M."/>
            <person name="Meinhardt L.W."/>
            <person name="Bailey B.A."/>
        </authorList>
    </citation>
    <scope>NUCLEOTIDE SEQUENCE [LARGE SCALE GENOMIC DNA]</scope>
    <source>
        <strain evidence="3">zdho120</strain>
    </source>
</reference>